<dbReference type="GO" id="GO:0046872">
    <property type="term" value="F:metal ion binding"/>
    <property type="evidence" value="ECO:0007669"/>
    <property type="project" value="UniProtKB-KW"/>
</dbReference>
<keyword evidence="8" id="KW-0408">Iron</keyword>
<accession>A0A3L8P1W7</accession>
<comment type="caution">
    <text evidence="12">The sequence shown here is derived from an EMBL/GenBank/DDBJ whole genome shotgun (WGS) entry which is preliminary data.</text>
</comment>
<keyword evidence="3" id="KW-0285">Flavoprotein</keyword>
<dbReference type="PANTHER" id="PTHR48467">
    <property type="entry name" value="GLUTAMATE SYNTHASE 1 [NADH], CHLOROPLASTIC-LIKE"/>
    <property type="match status" value="1"/>
</dbReference>
<evidence type="ECO:0000256" key="2">
    <source>
        <dbReference type="ARBA" id="ARBA00013223"/>
    </source>
</evidence>
<evidence type="ECO:0000256" key="4">
    <source>
        <dbReference type="ARBA" id="ARBA00022723"/>
    </source>
</evidence>
<evidence type="ECO:0000256" key="6">
    <source>
        <dbReference type="ARBA" id="ARBA00022857"/>
    </source>
</evidence>
<dbReference type="Proteomes" id="UP000281708">
    <property type="component" value="Unassembled WGS sequence"/>
</dbReference>
<evidence type="ECO:0000256" key="8">
    <source>
        <dbReference type="ARBA" id="ARBA00023004"/>
    </source>
</evidence>
<comment type="catalytic activity">
    <reaction evidence="10">
        <text>2 reduced [2Fe-2S]-[ferredoxin] + NADP(+) + H(+) = 2 oxidized [2Fe-2S]-[ferredoxin] + NADPH</text>
        <dbReference type="Rhea" id="RHEA:20125"/>
        <dbReference type="Rhea" id="RHEA-COMP:10000"/>
        <dbReference type="Rhea" id="RHEA-COMP:10001"/>
        <dbReference type="ChEBI" id="CHEBI:15378"/>
        <dbReference type="ChEBI" id="CHEBI:33737"/>
        <dbReference type="ChEBI" id="CHEBI:33738"/>
        <dbReference type="ChEBI" id="CHEBI:57783"/>
        <dbReference type="ChEBI" id="CHEBI:58349"/>
        <dbReference type="EC" id="1.18.1.2"/>
    </reaction>
</comment>
<dbReference type="PANTHER" id="PTHR48467:SF1">
    <property type="entry name" value="GLUTAMATE SYNTHASE 1 [NADH], CHLOROPLASTIC-LIKE"/>
    <property type="match status" value="1"/>
</dbReference>
<dbReference type="RefSeq" id="WP_121806135.1">
    <property type="nucleotide sequence ID" value="NZ_RDBE01000007.1"/>
</dbReference>
<dbReference type="InterPro" id="IPR017896">
    <property type="entry name" value="4Fe4S_Fe-S-bd"/>
</dbReference>
<dbReference type="CDD" id="cd04410">
    <property type="entry name" value="DMSOR_beta-like"/>
    <property type="match status" value="1"/>
</dbReference>
<name>A0A3L8P1W7_9ACTN</name>
<protein>
    <recommendedName>
        <fullName evidence="2">ferredoxin--NADP(+) reductase</fullName>
        <ecNumber evidence="2">1.18.1.2</ecNumber>
    </recommendedName>
</protein>
<dbReference type="EC" id="1.18.1.2" evidence="2"/>
<dbReference type="GO" id="GO:0051536">
    <property type="term" value="F:iron-sulfur cluster binding"/>
    <property type="evidence" value="ECO:0007669"/>
    <property type="project" value="UniProtKB-KW"/>
</dbReference>
<keyword evidence="7" id="KW-0560">Oxidoreductase</keyword>
<organism evidence="12 13">
    <name type="scientific">Nocardioides mangrovicus</name>
    <dbReference type="NCBI Taxonomy" id="2478913"/>
    <lineage>
        <taxon>Bacteria</taxon>
        <taxon>Bacillati</taxon>
        <taxon>Actinomycetota</taxon>
        <taxon>Actinomycetes</taxon>
        <taxon>Propionibacteriales</taxon>
        <taxon>Nocardioidaceae</taxon>
        <taxon>Nocardioides</taxon>
    </lineage>
</organism>
<dbReference type="Pfam" id="PF00037">
    <property type="entry name" value="Fer4"/>
    <property type="match status" value="1"/>
</dbReference>
<evidence type="ECO:0000259" key="11">
    <source>
        <dbReference type="PROSITE" id="PS51379"/>
    </source>
</evidence>
<evidence type="ECO:0000256" key="9">
    <source>
        <dbReference type="ARBA" id="ARBA00023014"/>
    </source>
</evidence>
<dbReference type="Gene3D" id="3.30.70.20">
    <property type="match status" value="1"/>
</dbReference>
<sequence length="449" mass="47863">MAYVITQNCCKDASCVAACPVNCIHPVPDEEGFAAQPMLYVDPRVCIDCGACADACPVDAVVPADELGPAEQVYADLNAEHFAQLPLQPAATPVTTPARPTFREWDRPTFDWSLPSDFGGLDVAVVGTGPAGMYAAEHLLLHTRSRVTLYDRLPVPGGLVRWGVAPDHPGTKRIGRTFARLHDHPRLRLRLGVEVGRDVTTAGLAARHDAVVYAVGAAEGRRLGVPGEDLPGSLTAPEVVGWYNDHPEADPDLVRLDHERAVVVGTGNVALDVARVLTADPDALAATSAAAYAVRALREGRLREVVVLGRRGEEHAAWTRPERLALDHLPEQRIRFRFHASIARILGEERVSGVELTDGTRIDAGLVVTSIGYLGHPVPGLPFDAETRRVPHDAGRVRGLPGAYVVGWAKRGARGGIGDNRADAAETIRTLLQDAVGGMRGVGPGTAAV</sequence>
<evidence type="ECO:0000256" key="10">
    <source>
        <dbReference type="ARBA" id="ARBA00047776"/>
    </source>
</evidence>
<evidence type="ECO:0000256" key="1">
    <source>
        <dbReference type="ARBA" id="ARBA00001974"/>
    </source>
</evidence>
<dbReference type="Gene3D" id="3.40.50.720">
    <property type="entry name" value="NAD(P)-binding Rossmann-like Domain"/>
    <property type="match status" value="1"/>
</dbReference>
<dbReference type="SUPFAM" id="SSF54862">
    <property type="entry name" value="4Fe-4S ferredoxins"/>
    <property type="match status" value="1"/>
</dbReference>
<keyword evidence="13" id="KW-1185">Reference proteome</keyword>
<dbReference type="Gene3D" id="3.50.50.60">
    <property type="entry name" value="FAD/NAD(P)-binding domain"/>
    <property type="match status" value="1"/>
</dbReference>
<dbReference type="InterPro" id="IPR017900">
    <property type="entry name" value="4Fe4S_Fe_S_CS"/>
</dbReference>
<keyword evidence="4" id="KW-0479">Metal-binding</keyword>
<dbReference type="InterPro" id="IPR036188">
    <property type="entry name" value="FAD/NAD-bd_sf"/>
</dbReference>
<dbReference type="AlphaFoldDB" id="A0A3L8P1W7"/>
<dbReference type="InterPro" id="IPR023753">
    <property type="entry name" value="FAD/NAD-binding_dom"/>
</dbReference>
<gene>
    <name evidence="12" type="ORF">D9V37_10660</name>
</gene>
<keyword evidence="5" id="KW-0274">FAD</keyword>
<reference evidence="12 13" key="1">
    <citation type="submission" date="2018-10" db="EMBL/GenBank/DDBJ databases">
        <title>Marmoricola sp. 4Q3S-7 whole genome shotgun sequence.</title>
        <authorList>
            <person name="Li F."/>
        </authorList>
    </citation>
    <scope>NUCLEOTIDE SEQUENCE [LARGE SCALE GENOMIC DNA]</scope>
    <source>
        <strain evidence="12 13">4Q3S-7</strain>
    </source>
</reference>
<evidence type="ECO:0000256" key="3">
    <source>
        <dbReference type="ARBA" id="ARBA00022630"/>
    </source>
</evidence>
<feature type="domain" description="4Fe-4S ferredoxin-type" evidence="11">
    <location>
        <begin position="1"/>
        <end position="29"/>
    </location>
</feature>
<dbReference type="OrthoDB" id="289202at2"/>
<dbReference type="InterPro" id="IPR055275">
    <property type="entry name" value="Ferredox_Rdtase"/>
</dbReference>
<proteinExistence type="predicted"/>
<dbReference type="EMBL" id="RDBE01000007">
    <property type="protein sequence ID" value="RLV49031.1"/>
    <property type="molecule type" value="Genomic_DNA"/>
</dbReference>
<dbReference type="PROSITE" id="PS51379">
    <property type="entry name" value="4FE4S_FER_2"/>
    <property type="match status" value="2"/>
</dbReference>
<dbReference type="PROSITE" id="PS00198">
    <property type="entry name" value="4FE4S_FER_1"/>
    <property type="match status" value="1"/>
</dbReference>
<feature type="domain" description="4Fe-4S ferredoxin-type" evidence="11">
    <location>
        <begin position="37"/>
        <end position="66"/>
    </location>
</feature>
<keyword evidence="6" id="KW-0521">NADP</keyword>
<evidence type="ECO:0000256" key="7">
    <source>
        <dbReference type="ARBA" id="ARBA00023002"/>
    </source>
</evidence>
<dbReference type="SUPFAM" id="SSF51971">
    <property type="entry name" value="Nucleotide-binding domain"/>
    <property type="match status" value="1"/>
</dbReference>
<dbReference type="Pfam" id="PF07992">
    <property type="entry name" value="Pyr_redox_2"/>
    <property type="match status" value="1"/>
</dbReference>
<evidence type="ECO:0000313" key="13">
    <source>
        <dbReference type="Proteomes" id="UP000281708"/>
    </source>
</evidence>
<keyword evidence="9" id="KW-0411">Iron-sulfur</keyword>
<comment type="cofactor">
    <cofactor evidence="1">
        <name>FAD</name>
        <dbReference type="ChEBI" id="CHEBI:57692"/>
    </cofactor>
</comment>
<evidence type="ECO:0000256" key="5">
    <source>
        <dbReference type="ARBA" id="ARBA00022827"/>
    </source>
</evidence>
<dbReference type="PRINTS" id="PR00419">
    <property type="entry name" value="ADXRDTASE"/>
</dbReference>
<evidence type="ECO:0000313" key="12">
    <source>
        <dbReference type="EMBL" id="RLV49031.1"/>
    </source>
</evidence>
<dbReference type="GO" id="GO:0004324">
    <property type="term" value="F:ferredoxin-NADP+ reductase activity"/>
    <property type="evidence" value="ECO:0007669"/>
    <property type="project" value="UniProtKB-EC"/>
</dbReference>